<accession>A0A4U8QBL0</accession>
<evidence type="ECO:0000313" key="2">
    <source>
        <dbReference type="Proteomes" id="UP000306509"/>
    </source>
</evidence>
<reference evidence="1 2" key="1">
    <citation type="journal article" date="2019" name="Anaerobe">
        <title>Detection of Robinsoniella peoriensis in multiple bone samples of a trauma patient.</title>
        <authorList>
            <person name="Schrottner P."/>
            <person name="Hartwich K."/>
            <person name="Bunk B."/>
            <person name="Schober I."/>
            <person name="Helbig S."/>
            <person name="Rudolph W.W."/>
            <person name="Gunzer F."/>
        </authorList>
    </citation>
    <scope>NUCLEOTIDE SEQUENCE [LARGE SCALE GENOMIC DNA]</scope>
    <source>
        <strain evidence="1 2">DSM 106044</strain>
    </source>
</reference>
<gene>
    <name evidence="1" type="ORF">DSM106044_03875</name>
</gene>
<dbReference type="Proteomes" id="UP000306509">
    <property type="component" value="Unassembled WGS sequence"/>
</dbReference>
<dbReference type="EMBL" id="QGQD01000072">
    <property type="protein sequence ID" value="TLC99275.1"/>
    <property type="molecule type" value="Genomic_DNA"/>
</dbReference>
<comment type="caution">
    <text evidence="1">The sequence shown here is derived from an EMBL/GenBank/DDBJ whole genome shotgun (WGS) entry which is preliminary data.</text>
</comment>
<dbReference type="AlphaFoldDB" id="A0A4U8QBL0"/>
<proteinExistence type="predicted"/>
<name>A0A4U8QBL0_9FIRM</name>
<organism evidence="1 2">
    <name type="scientific">Robinsoniella peoriensis</name>
    <dbReference type="NCBI Taxonomy" id="180332"/>
    <lineage>
        <taxon>Bacteria</taxon>
        <taxon>Bacillati</taxon>
        <taxon>Bacillota</taxon>
        <taxon>Clostridia</taxon>
        <taxon>Lachnospirales</taxon>
        <taxon>Lachnospiraceae</taxon>
        <taxon>Robinsoniella</taxon>
    </lineage>
</organism>
<sequence length="72" mass="8506">MINPWKLKKQLINSEICRNCFNNKYRTNLQKEYFLYTYYASECSVCNEFKHTVKGFTAKGKIKILGCKKVSV</sequence>
<keyword evidence="2" id="KW-1185">Reference proteome</keyword>
<protein>
    <submittedName>
        <fullName evidence="1">Uncharacterized protein</fullName>
    </submittedName>
</protein>
<evidence type="ECO:0000313" key="1">
    <source>
        <dbReference type="EMBL" id="TLC99275.1"/>
    </source>
</evidence>